<dbReference type="Proteomes" id="UP000619244">
    <property type="component" value="Unassembled WGS sequence"/>
</dbReference>
<dbReference type="InterPro" id="IPR041657">
    <property type="entry name" value="HTH_17"/>
</dbReference>
<reference evidence="2" key="1">
    <citation type="journal article" date="2014" name="Int. J. Syst. Evol. Microbiol.">
        <title>Complete genome sequence of Corynebacterium casei LMG S-19264T (=DSM 44701T), isolated from a smear-ripened cheese.</title>
        <authorList>
            <consortium name="US DOE Joint Genome Institute (JGI-PGF)"/>
            <person name="Walter F."/>
            <person name="Albersmeier A."/>
            <person name="Kalinowski J."/>
            <person name="Ruckert C."/>
        </authorList>
    </citation>
    <scope>NUCLEOTIDE SEQUENCE</scope>
    <source>
        <strain evidence="2">JCM 4790</strain>
    </source>
</reference>
<keyword evidence="3" id="KW-1185">Reference proteome</keyword>
<gene>
    <name evidence="2" type="ORF">GCM10010358_77080</name>
</gene>
<name>A0A918P1Z8_9ACTN</name>
<protein>
    <recommendedName>
        <fullName evidence="1">Helix-turn-helix domain-containing protein</fullName>
    </recommendedName>
</protein>
<evidence type="ECO:0000313" key="3">
    <source>
        <dbReference type="Proteomes" id="UP000619244"/>
    </source>
</evidence>
<dbReference type="Pfam" id="PF12728">
    <property type="entry name" value="HTH_17"/>
    <property type="match status" value="1"/>
</dbReference>
<dbReference type="RefSeq" id="WP_190194942.1">
    <property type="nucleotide sequence ID" value="NZ_BMVU01000089.1"/>
</dbReference>
<comment type="caution">
    <text evidence="2">The sequence shown here is derived from an EMBL/GenBank/DDBJ whole genome shotgun (WGS) entry which is preliminary data.</text>
</comment>
<organism evidence="2 3">
    <name type="scientific">Streptomyces minutiscleroticus</name>
    <dbReference type="NCBI Taxonomy" id="68238"/>
    <lineage>
        <taxon>Bacteria</taxon>
        <taxon>Bacillati</taxon>
        <taxon>Actinomycetota</taxon>
        <taxon>Actinomycetes</taxon>
        <taxon>Kitasatosporales</taxon>
        <taxon>Streptomycetaceae</taxon>
        <taxon>Streptomyces</taxon>
    </lineage>
</organism>
<proteinExistence type="predicted"/>
<evidence type="ECO:0000259" key="1">
    <source>
        <dbReference type="Pfam" id="PF12728"/>
    </source>
</evidence>
<dbReference type="AlphaFoldDB" id="A0A918P1Z8"/>
<reference evidence="2" key="2">
    <citation type="submission" date="2020-09" db="EMBL/GenBank/DDBJ databases">
        <authorList>
            <person name="Sun Q."/>
            <person name="Ohkuma M."/>
        </authorList>
    </citation>
    <scope>NUCLEOTIDE SEQUENCE</scope>
    <source>
        <strain evidence="2">JCM 4790</strain>
    </source>
</reference>
<accession>A0A918P1Z8</accession>
<dbReference type="EMBL" id="BMVU01000089">
    <property type="protein sequence ID" value="GGY13378.1"/>
    <property type="molecule type" value="Genomic_DNA"/>
</dbReference>
<feature type="domain" description="Helix-turn-helix" evidence="1">
    <location>
        <begin position="19"/>
        <end position="68"/>
    </location>
</feature>
<evidence type="ECO:0000313" key="2">
    <source>
        <dbReference type="EMBL" id="GGY13378.1"/>
    </source>
</evidence>
<sequence length="75" mass="8370">MNAQEPAPTRRGLSTPEELLTVPQVMARLQLGRSAVYDLLRTRQFASITLGRARRIPAHALADFIRTRLEQEAAA</sequence>